<accession>A0A931F149</accession>
<comment type="caution">
    <text evidence="2">The sequence shown here is derived from an EMBL/GenBank/DDBJ whole genome shotgun (WGS) entry which is preliminary data.</text>
</comment>
<organism evidence="2 3">
    <name type="scientific">Nonomuraea cypriaca</name>
    <dbReference type="NCBI Taxonomy" id="1187855"/>
    <lineage>
        <taxon>Bacteria</taxon>
        <taxon>Bacillati</taxon>
        <taxon>Actinomycetota</taxon>
        <taxon>Actinomycetes</taxon>
        <taxon>Streptosporangiales</taxon>
        <taxon>Streptosporangiaceae</taxon>
        <taxon>Nonomuraea</taxon>
    </lineage>
</organism>
<name>A0A931F149_9ACTN</name>
<keyword evidence="1" id="KW-1133">Transmembrane helix</keyword>
<proteinExistence type="predicted"/>
<dbReference type="RefSeq" id="WP_195896780.1">
    <property type="nucleotide sequence ID" value="NZ_JADOGI010000053.1"/>
</dbReference>
<reference evidence="2" key="1">
    <citation type="submission" date="2020-11" db="EMBL/GenBank/DDBJ databases">
        <title>Whole-genome analyses of Nonomuraea sp. K274.</title>
        <authorList>
            <person name="Veyisoglu A."/>
        </authorList>
    </citation>
    <scope>NUCLEOTIDE SEQUENCE</scope>
    <source>
        <strain evidence="2">K274</strain>
    </source>
</reference>
<feature type="transmembrane region" description="Helical" evidence="1">
    <location>
        <begin position="66"/>
        <end position="84"/>
    </location>
</feature>
<protein>
    <submittedName>
        <fullName evidence="2">Uncharacterized protein</fullName>
    </submittedName>
</protein>
<dbReference type="Proteomes" id="UP000605361">
    <property type="component" value="Unassembled WGS sequence"/>
</dbReference>
<keyword evidence="1" id="KW-0812">Transmembrane</keyword>
<sequence length="126" mass="13992">MTVIQWIGLVWGPLTLLGIRPTLVSRALLAEGDPSRMCRGCRARQRAYWHREREYRDTYGPAGPPLMILAAAALWWTAPILPILRRFARLSSLPQCAGPSCAAHKHHVPAATSRPAARAASRRYPS</sequence>
<keyword evidence="1" id="KW-0472">Membrane</keyword>
<dbReference type="AlphaFoldDB" id="A0A931F149"/>
<evidence type="ECO:0000313" key="2">
    <source>
        <dbReference type="EMBL" id="MBF8187821.1"/>
    </source>
</evidence>
<keyword evidence="3" id="KW-1185">Reference proteome</keyword>
<gene>
    <name evidence="2" type="ORF">ITP53_19195</name>
</gene>
<dbReference type="EMBL" id="JADOGI010000053">
    <property type="protein sequence ID" value="MBF8187821.1"/>
    <property type="molecule type" value="Genomic_DNA"/>
</dbReference>
<evidence type="ECO:0000313" key="3">
    <source>
        <dbReference type="Proteomes" id="UP000605361"/>
    </source>
</evidence>
<evidence type="ECO:0000256" key="1">
    <source>
        <dbReference type="SAM" id="Phobius"/>
    </source>
</evidence>